<feature type="chain" id="PRO_5046457790" evidence="1">
    <location>
        <begin position="28"/>
        <end position="132"/>
    </location>
</feature>
<keyword evidence="4" id="KW-1185">Reference proteome</keyword>
<evidence type="ECO:0000259" key="2">
    <source>
        <dbReference type="PROSITE" id="PS50206"/>
    </source>
</evidence>
<feature type="domain" description="Rhodanese" evidence="2">
    <location>
        <begin position="41"/>
        <end position="131"/>
    </location>
</feature>
<dbReference type="SMART" id="SM00450">
    <property type="entry name" value="RHOD"/>
    <property type="match status" value="1"/>
</dbReference>
<feature type="signal peptide" evidence="1">
    <location>
        <begin position="1"/>
        <end position="27"/>
    </location>
</feature>
<sequence length="132" mass="14843">MKLNIWLFPMKVILFSLLILATPLCMAQSTELVSPEQVKQSNQDFRIIDVRSLEEYNNGHVPGALNIPHHDIANHAGLLPADTEQPVVLYCRSGRRAGLAASELKKMGYNNLFLMQGDMPAWREKGFDIAHD</sequence>
<dbReference type="EMBL" id="BMGJ01000001">
    <property type="protein sequence ID" value="GGD50583.1"/>
    <property type="molecule type" value="Genomic_DNA"/>
</dbReference>
<dbReference type="InterPro" id="IPR050229">
    <property type="entry name" value="GlpE_sulfurtransferase"/>
</dbReference>
<gene>
    <name evidence="3" type="ORF">GCM10011357_03130</name>
</gene>
<dbReference type="InterPro" id="IPR001763">
    <property type="entry name" value="Rhodanese-like_dom"/>
</dbReference>
<dbReference type="CDD" id="cd00158">
    <property type="entry name" value="RHOD"/>
    <property type="match status" value="1"/>
</dbReference>
<proteinExistence type="predicted"/>
<dbReference type="InterPro" id="IPR036873">
    <property type="entry name" value="Rhodanese-like_dom_sf"/>
</dbReference>
<dbReference type="Pfam" id="PF00581">
    <property type="entry name" value="Rhodanese"/>
    <property type="match status" value="1"/>
</dbReference>
<dbReference type="Proteomes" id="UP000614272">
    <property type="component" value="Unassembled WGS sequence"/>
</dbReference>
<keyword evidence="1" id="KW-0732">Signal</keyword>
<name>A0ABQ1QX62_9ALTE</name>
<dbReference type="PANTHER" id="PTHR43031:SF1">
    <property type="entry name" value="PYRIDINE NUCLEOTIDE-DISULPHIDE OXIDOREDUCTASE"/>
    <property type="match status" value="1"/>
</dbReference>
<dbReference type="PROSITE" id="PS00380">
    <property type="entry name" value="RHODANESE_1"/>
    <property type="match status" value="1"/>
</dbReference>
<protein>
    <submittedName>
        <fullName evidence="3">Sulfurtransferase</fullName>
    </submittedName>
</protein>
<evidence type="ECO:0000313" key="4">
    <source>
        <dbReference type="Proteomes" id="UP000614272"/>
    </source>
</evidence>
<comment type="caution">
    <text evidence="3">The sequence shown here is derived from an EMBL/GenBank/DDBJ whole genome shotgun (WGS) entry which is preliminary data.</text>
</comment>
<dbReference type="Gene3D" id="3.40.250.10">
    <property type="entry name" value="Rhodanese-like domain"/>
    <property type="match status" value="1"/>
</dbReference>
<accession>A0ABQ1QX62</accession>
<evidence type="ECO:0000313" key="3">
    <source>
        <dbReference type="EMBL" id="GGD50583.1"/>
    </source>
</evidence>
<evidence type="ECO:0000256" key="1">
    <source>
        <dbReference type="SAM" id="SignalP"/>
    </source>
</evidence>
<dbReference type="SUPFAM" id="SSF52821">
    <property type="entry name" value="Rhodanese/Cell cycle control phosphatase"/>
    <property type="match status" value="1"/>
</dbReference>
<dbReference type="PROSITE" id="PS50206">
    <property type="entry name" value="RHODANESE_3"/>
    <property type="match status" value="1"/>
</dbReference>
<reference evidence="4" key="1">
    <citation type="journal article" date="2019" name="Int. J. Syst. Evol. Microbiol.">
        <title>The Global Catalogue of Microorganisms (GCM) 10K type strain sequencing project: providing services to taxonomists for standard genome sequencing and annotation.</title>
        <authorList>
            <consortium name="The Broad Institute Genomics Platform"/>
            <consortium name="The Broad Institute Genome Sequencing Center for Infectious Disease"/>
            <person name="Wu L."/>
            <person name="Ma J."/>
        </authorList>
    </citation>
    <scope>NUCLEOTIDE SEQUENCE [LARGE SCALE GENOMIC DNA]</scope>
    <source>
        <strain evidence="4">CGMCC 1.12923</strain>
    </source>
</reference>
<dbReference type="InterPro" id="IPR001307">
    <property type="entry name" value="Thiosulphate_STrfase_CS"/>
</dbReference>
<organism evidence="3 4">
    <name type="scientific">Lacimicrobium alkaliphilum</name>
    <dbReference type="NCBI Taxonomy" id="1526571"/>
    <lineage>
        <taxon>Bacteria</taxon>
        <taxon>Pseudomonadati</taxon>
        <taxon>Pseudomonadota</taxon>
        <taxon>Gammaproteobacteria</taxon>
        <taxon>Alteromonadales</taxon>
        <taxon>Alteromonadaceae</taxon>
        <taxon>Lacimicrobium</taxon>
    </lineage>
</organism>
<dbReference type="PANTHER" id="PTHR43031">
    <property type="entry name" value="FAD-DEPENDENT OXIDOREDUCTASE"/>
    <property type="match status" value="1"/>
</dbReference>